<name>A0A845GIZ1_9BURK</name>
<dbReference type="Pfam" id="PF05309">
    <property type="entry name" value="TraE"/>
    <property type="match status" value="1"/>
</dbReference>
<protein>
    <submittedName>
        <fullName evidence="3">Uncharacterized protein</fullName>
    </submittedName>
</protein>
<keyword evidence="2" id="KW-0812">Transmembrane</keyword>
<feature type="transmembrane region" description="Helical" evidence="2">
    <location>
        <begin position="20"/>
        <end position="39"/>
    </location>
</feature>
<dbReference type="Proteomes" id="UP000447355">
    <property type="component" value="Unassembled WGS sequence"/>
</dbReference>
<evidence type="ECO:0000256" key="2">
    <source>
        <dbReference type="SAM" id="Phobius"/>
    </source>
</evidence>
<organism evidence="3 4">
    <name type="scientific">Duganella vulcania</name>
    <dbReference type="NCBI Taxonomy" id="2692166"/>
    <lineage>
        <taxon>Bacteria</taxon>
        <taxon>Pseudomonadati</taxon>
        <taxon>Pseudomonadota</taxon>
        <taxon>Betaproteobacteria</taxon>
        <taxon>Burkholderiales</taxon>
        <taxon>Oxalobacteraceae</taxon>
        <taxon>Telluria group</taxon>
        <taxon>Duganella</taxon>
    </lineage>
</organism>
<evidence type="ECO:0000256" key="1">
    <source>
        <dbReference type="SAM" id="MobiDB-lite"/>
    </source>
</evidence>
<reference evidence="3" key="1">
    <citation type="submission" date="2019-12" db="EMBL/GenBank/DDBJ databases">
        <title>Novel species isolated from a subtropical stream in China.</title>
        <authorList>
            <person name="Lu H."/>
        </authorList>
    </citation>
    <scope>NUCLEOTIDE SEQUENCE [LARGE SCALE GENOMIC DNA]</scope>
    <source>
        <strain evidence="3">FT81W</strain>
    </source>
</reference>
<keyword evidence="2" id="KW-0472">Membrane</keyword>
<sequence length="223" mass="24653">MNLKNFSATWRGLKAENKLFRILLPVLVFSVAILSWAVANKKDTVILVPPTIPEQMNVSFQKASGGFKKSWGLFVSSMAGNVTPGNVEFVRQSLQDMMSAQAWHTINESLASQTQIIKDENLTIRFEPRDVYFEEQSDRVFVTGSSTITGPGGRSNKKNRVFELAIAIAGYAPKIVGFDSYDGDPHTLEFIEREAKRLKKSPAEVQADLQAASSNANPPSNDK</sequence>
<dbReference type="InterPro" id="IPR007973">
    <property type="entry name" value="Pilus_assembly_TraE"/>
</dbReference>
<keyword evidence="2" id="KW-1133">Transmembrane helix</keyword>
<gene>
    <name evidence="3" type="ORF">GTP90_02445</name>
</gene>
<evidence type="ECO:0000313" key="4">
    <source>
        <dbReference type="Proteomes" id="UP000447355"/>
    </source>
</evidence>
<accession>A0A845GIZ1</accession>
<comment type="caution">
    <text evidence="3">The sequence shown here is derived from an EMBL/GenBank/DDBJ whole genome shotgun (WGS) entry which is preliminary data.</text>
</comment>
<evidence type="ECO:0000313" key="3">
    <source>
        <dbReference type="EMBL" id="MYM92717.1"/>
    </source>
</evidence>
<feature type="compositionally biased region" description="Polar residues" evidence="1">
    <location>
        <begin position="211"/>
        <end position="223"/>
    </location>
</feature>
<dbReference type="RefSeq" id="WP_161081975.1">
    <property type="nucleotide sequence ID" value="NZ_WWCX01000001.1"/>
</dbReference>
<feature type="region of interest" description="Disordered" evidence="1">
    <location>
        <begin position="199"/>
        <end position="223"/>
    </location>
</feature>
<proteinExistence type="predicted"/>
<dbReference type="EMBL" id="WWCX01000001">
    <property type="protein sequence ID" value="MYM92717.1"/>
    <property type="molecule type" value="Genomic_DNA"/>
</dbReference>
<dbReference type="AlphaFoldDB" id="A0A845GIZ1"/>